<dbReference type="InterPro" id="IPR036354">
    <property type="entry name" value="Prot_inh_pot1_sf"/>
</dbReference>
<evidence type="ECO:0000313" key="4">
    <source>
        <dbReference type="EMBL" id="KAL3635046.1"/>
    </source>
</evidence>
<evidence type="ECO:0000256" key="1">
    <source>
        <dbReference type="ARBA" id="ARBA00008210"/>
    </source>
</evidence>
<protein>
    <submittedName>
        <fullName evidence="4">Uncharacterized protein</fullName>
    </submittedName>
</protein>
<dbReference type="EMBL" id="JAVIJP010000028">
    <property type="protein sequence ID" value="KAL3635046.1"/>
    <property type="molecule type" value="Genomic_DNA"/>
</dbReference>
<dbReference type="Gene3D" id="3.30.10.10">
    <property type="entry name" value="Trypsin Inhibitor V, subunit A"/>
    <property type="match status" value="1"/>
</dbReference>
<keyword evidence="5" id="KW-1185">Reference proteome</keyword>
<name>A0ABD3CYI2_9LAMI</name>
<dbReference type="PRINTS" id="PR00292">
    <property type="entry name" value="POTATOINHBTR"/>
</dbReference>
<dbReference type="GO" id="GO:0004867">
    <property type="term" value="F:serine-type endopeptidase inhibitor activity"/>
    <property type="evidence" value="ECO:0007669"/>
    <property type="project" value="UniProtKB-KW"/>
</dbReference>
<dbReference type="PROSITE" id="PS00285">
    <property type="entry name" value="POTATO_INHIBITOR"/>
    <property type="match status" value="1"/>
</dbReference>
<keyword evidence="3" id="KW-0722">Serine protease inhibitor</keyword>
<sequence length="71" mass="7417">MADCPGTGKSSWPELVGTNGQAAAALIEQQNPNVNATIVLIGSVQTPDIRCDRVRVFVNRSGVVVQTPVIG</sequence>
<keyword evidence="2" id="KW-0646">Protease inhibitor</keyword>
<evidence type="ECO:0000256" key="3">
    <source>
        <dbReference type="ARBA" id="ARBA00022900"/>
    </source>
</evidence>
<gene>
    <name evidence="4" type="ORF">CASFOL_022100</name>
</gene>
<organism evidence="4 5">
    <name type="scientific">Castilleja foliolosa</name>
    <dbReference type="NCBI Taxonomy" id="1961234"/>
    <lineage>
        <taxon>Eukaryota</taxon>
        <taxon>Viridiplantae</taxon>
        <taxon>Streptophyta</taxon>
        <taxon>Embryophyta</taxon>
        <taxon>Tracheophyta</taxon>
        <taxon>Spermatophyta</taxon>
        <taxon>Magnoliopsida</taxon>
        <taxon>eudicotyledons</taxon>
        <taxon>Gunneridae</taxon>
        <taxon>Pentapetalae</taxon>
        <taxon>asterids</taxon>
        <taxon>lamiids</taxon>
        <taxon>Lamiales</taxon>
        <taxon>Orobanchaceae</taxon>
        <taxon>Pedicularideae</taxon>
        <taxon>Castillejinae</taxon>
        <taxon>Castilleja</taxon>
    </lineage>
</organism>
<dbReference type="AlphaFoldDB" id="A0ABD3CYI2"/>
<dbReference type="Proteomes" id="UP001632038">
    <property type="component" value="Unassembled WGS sequence"/>
</dbReference>
<reference evidence="5" key="1">
    <citation type="journal article" date="2024" name="IScience">
        <title>Strigolactones Initiate the Formation of Haustorium-like Structures in Castilleja.</title>
        <authorList>
            <person name="Buerger M."/>
            <person name="Peterson D."/>
            <person name="Chory J."/>
        </authorList>
    </citation>
    <scope>NUCLEOTIDE SEQUENCE [LARGE SCALE GENOMIC DNA]</scope>
</reference>
<dbReference type="PANTHER" id="PTHR33091:SF109">
    <property type="entry name" value="PROTEINASE INHIBITOR"/>
    <property type="match status" value="1"/>
</dbReference>
<dbReference type="PANTHER" id="PTHR33091">
    <property type="entry name" value="PROTEIN, PUTATIVE, EXPRESSED-RELATED"/>
    <property type="match status" value="1"/>
</dbReference>
<dbReference type="SUPFAM" id="SSF54654">
    <property type="entry name" value="CI-2 family of serine protease inhibitors"/>
    <property type="match status" value="1"/>
</dbReference>
<evidence type="ECO:0000256" key="2">
    <source>
        <dbReference type="ARBA" id="ARBA00022690"/>
    </source>
</evidence>
<accession>A0ABD3CYI2</accession>
<evidence type="ECO:0000313" key="5">
    <source>
        <dbReference type="Proteomes" id="UP001632038"/>
    </source>
</evidence>
<comment type="similarity">
    <text evidence="1">Belongs to the protease inhibitor I13 (potato type I serine protease inhibitor) family.</text>
</comment>
<dbReference type="Pfam" id="PF00280">
    <property type="entry name" value="potato_inhibit"/>
    <property type="match status" value="1"/>
</dbReference>
<comment type="caution">
    <text evidence="4">The sequence shown here is derived from an EMBL/GenBank/DDBJ whole genome shotgun (WGS) entry which is preliminary data.</text>
</comment>
<proteinExistence type="inferred from homology"/>
<dbReference type="InterPro" id="IPR000864">
    <property type="entry name" value="Prot_inh_pot1"/>
</dbReference>